<dbReference type="InterPro" id="IPR000531">
    <property type="entry name" value="Beta-barrel_TonB"/>
</dbReference>
<evidence type="ECO:0000256" key="7">
    <source>
        <dbReference type="ARBA" id="ARBA00023004"/>
    </source>
</evidence>
<reference evidence="14" key="1">
    <citation type="submission" date="2019-07" db="EMBL/GenBank/DDBJ databases">
        <title>Biological characteristics of mucoid Acinetobacter baumannii from a general hospital in China.</title>
        <authorList>
            <person name="Hua X."/>
            <person name="Yu Y."/>
        </authorList>
    </citation>
    <scope>NUCLEOTIDE SEQUENCE</scope>
    <source>
        <strain evidence="14">N8</strain>
    </source>
</reference>
<keyword evidence="6" id="KW-0732">Signal</keyword>
<evidence type="ECO:0000256" key="11">
    <source>
        <dbReference type="ARBA" id="ARBA00023237"/>
    </source>
</evidence>
<feature type="domain" description="TonB-dependent receptor-like beta-barrel" evidence="13">
    <location>
        <begin position="1"/>
        <end position="89"/>
    </location>
</feature>
<evidence type="ECO:0000256" key="8">
    <source>
        <dbReference type="ARBA" id="ARBA00023065"/>
    </source>
</evidence>
<keyword evidence="3 12" id="KW-1134">Transmembrane beta strand</keyword>
<dbReference type="PANTHER" id="PTHR32552">
    <property type="entry name" value="FERRICHROME IRON RECEPTOR-RELATED"/>
    <property type="match status" value="1"/>
</dbReference>
<feature type="non-terminal residue" evidence="14">
    <location>
        <position position="1"/>
    </location>
</feature>
<protein>
    <submittedName>
        <fullName evidence="14">TonB-dependent receptor</fullName>
    </submittedName>
</protein>
<evidence type="ECO:0000256" key="10">
    <source>
        <dbReference type="ARBA" id="ARBA00023136"/>
    </source>
</evidence>
<keyword evidence="4" id="KW-0410">Iron transport</keyword>
<evidence type="ECO:0000256" key="12">
    <source>
        <dbReference type="PROSITE-ProRule" id="PRU01360"/>
    </source>
</evidence>
<dbReference type="EMBL" id="VMAF01000868">
    <property type="protein sequence ID" value="MDR8433938.1"/>
    <property type="molecule type" value="Genomic_DNA"/>
</dbReference>
<dbReference type="GO" id="GO:0009279">
    <property type="term" value="C:cell outer membrane"/>
    <property type="evidence" value="ECO:0007669"/>
    <property type="project" value="UniProtKB-SubCell"/>
</dbReference>
<keyword evidence="7" id="KW-0408">Iron</keyword>
<evidence type="ECO:0000256" key="4">
    <source>
        <dbReference type="ARBA" id="ARBA00022496"/>
    </source>
</evidence>
<organism evidence="14">
    <name type="scientific">Acinetobacter baumannii</name>
    <dbReference type="NCBI Taxonomy" id="470"/>
    <lineage>
        <taxon>Bacteria</taxon>
        <taxon>Pseudomonadati</taxon>
        <taxon>Pseudomonadota</taxon>
        <taxon>Gammaproteobacteria</taxon>
        <taxon>Moraxellales</taxon>
        <taxon>Moraxellaceae</taxon>
        <taxon>Acinetobacter</taxon>
        <taxon>Acinetobacter calcoaceticus/baumannii complex</taxon>
    </lineage>
</organism>
<comment type="subcellular location">
    <subcellularLocation>
        <location evidence="1 12">Cell outer membrane</location>
        <topology evidence="1 12">Multi-pass membrane protein</topology>
    </subcellularLocation>
</comment>
<accession>A0ABD5DXY0</accession>
<dbReference type="InterPro" id="IPR036942">
    <property type="entry name" value="Beta-barrel_TonB_sf"/>
</dbReference>
<comment type="caution">
    <text evidence="14">The sequence shown here is derived from an EMBL/GenBank/DDBJ whole genome shotgun (WGS) entry which is preliminary data.</text>
</comment>
<evidence type="ECO:0000256" key="9">
    <source>
        <dbReference type="ARBA" id="ARBA00023077"/>
    </source>
</evidence>
<evidence type="ECO:0000259" key="13">
    <source>
        <dbReference type="Pfam" id="PF00593"/>
    </source>
</evidence>
<gene>
    <name evidence="14" type="ORF">FPK63_23160</name>
</gene>
<comment type="similarity">
    <text evidence="12">Belongs to the TonB-dependent receptor family.</text>
</comment>
<evidence type="ECO:0000256" key="3">
    <source>
        <dbReference type="ARBA" id="ARBA00022452"/>
    </source>
</evidence>
<proteinExistence type="inferred from homology"/>
<sequence>RLLLSAALFRTDIENEVAANDDGTWSQYGKKRVEGYELSATGNLTPDWTIIAGYTQQHATVTEGQNVAQDGSSALAYTPKHAFTLWTQYQA</sequence>
<dbReference type="PROSITE" id="PS52016">
    <property type="entry name" value="TONB_DEPENDENT_REC_3"/>
    <property type="match status" value="1"/>
</dbReference>
<dbReference type="SUPFAM" id="SSF56935">
    <property type="entry name" value="Porins"/>
    <property type="match status" value="1"/>
</dbReference>
<feature type="non-terminal residue" evidence="14">
    <location>
        <position position="91"/>
    </location>
</feature>
<dbReference type="GO" id="GO:0006826">
    <property type="term" value="P:iron ion transport"/>
    <property type="evidence" value="ECO:0007669"/>
    <property type="project" value="UniProtKB-KW"/>
</dbReference>
<dbReference type="Pfam" id="PF00593">
    <property type="entry name" value="TonB_dep_Rec_b-barrel"/>
    <property type="match status" value="1"/>
</dbReference>
<evidence type="ECO:0000256" key="5">
    <source>
        <dbReference type="ARBA" id="ARBA00022692"/>
    </source>
</evidence>
<keyword evidence="11 12" id="KW-0998">Cell outer membrane</keyword>
<dbReference type="PANTHER" id="PTHR32552:SF89">
    <property type="entry name" value="CATECHOLATE SIDEROPHORE RECEPTOR FIU"/>
    <property type="match status" value="1"/>
</dbReference>
<keyword evidence="2 12" id="KW-0813">Transport</keyword>
<keyword evidence="5 12" id="KW-0812">Transmembrane</keyword>
<dbReference type="Gene3D" id="2.40.170.20">
    <property type="entry name" value="TonB-dependent receptor, beta-barrel domain"/>
    <property type="match status" value="1"/>
</dbReference>
<evidence type="ECO:0000256" key="2">
    <source>
        <dbReference type="ARBA" id="ARBA00022448"/>
    </source>
</evidence>
<evidence type="ECO:0000256" key="1">
    <source>
        <dbReference type="ARBA" id="ARBA00004571"/>
    </source>
</evidence>
<name>A0ABD5DXY0_ACIBA</name>
<evidence type="ECO:0000313" key="14">
    <source>
        <dbReference type="EMBL" id="MDR8433938.1"/>
    </source>
</evidence>
<keyword evidence="8" id="KW-0406">Ion transport</keyword>
<evidence type="ECO:0000256" key="6">
    <source>
        <dbReference type="ARBA" id="ARBA00022729"/>
    </source>
</evidence>
<keyword evidence="10 12" id="KW-0472">Membrane</keyword>
<dbReference type="InterPro" id="IPR039426">
    <property type="entry name" value="TonB-dep_rcpt-like"/>
</dbReference>
<keyword evidence="14" id="KW-0675">Receptor</keyword>
<keyword evidence="9" id="KW-0798">TonB box</keyword>
<dbReference type="AlphaFoldDB" id="A0ABD5DXY0"/>